<dbReference type="PANTHER" id="PTHR34130">
    <property type="entry name" value="OS08G0243800 PROTEIN"/>
    <property type="match status" value="1"/>
</dbReference>
<feature type="compositionally biased region" description="Basic and acidic residues" evidence="1">
    <location>
        <begin position="183"/>
        <end position="195"/>
    </location>
</feature>
<name>A0A7N0V5K6_KALFE</name>
<proteinExistence type="predicted"/>
<evidence type="ECO:0000313" key="3">
    <source>
        <dbReference type="Proteomes" id="UP000594263"/>
    </source>
</evidence>
<sequence length="295" mass="32656">MAASAESIIPTEPFSCEKIHKGDSFNDVLIQFPPLHEAEGAGDEDNDDALSLCDLPIYGGSDSFSSLNDGFNVHVYEEEADSFFEFLSFSGELGAESSCQDAEDNERDPIIFCGKYIACKDAVTKPICEKSSPVPGPVNLKPRRRALFSWRKFKIASFSFRKSKKVEALHRHSSQSSPPSSSMEKKDKGVKARRLEKMPSALLTSPTKSRWYLFMFGQTRFPQAMTMELSDLKSRQRRRCSPSPSMNRHVIGSGAEAEESRRGRGLWSLFKEAAASVSRPPANDVVRAVGSISLA</sequence>
<accession>A0A7N0V5K6</accession>
<dbReference type="AlphaFoldDB" id="A0A7N0V5K6"/>
<dbReference type="Gramene" id="Kaladp0101s0025.1.v1.1">
    <property type="protein sequence ID" value="Kaladp0101s0025.1.v1.1.CDS.1"/>
    <property type="gene ID" value="Kaladp0101s0025.v1.1"/>
</dbReference>
<evidence type="ECO:0000313" key="2">
    <source>
        <dbReference type="EnsemblPlants" id="Kaladp0101s0025.1.v1.1.CDS.1"/>
    </source>
</evidence>
<reference evidence="2" key="1">
    <citation type="submission" date="2021-01" db="UniProtKB">
        <authorList>
            <consortium name="EnsemblPlants"/>
        </authorList>
    </citation>
    <scope>IDENTIFICATION</scope>
</reference>
<keyword evidence="3" id="KW-1185">Reference proteome</keyword>
<organism evidence="2 3">
    <name type="scientific">Kalanchoe fedtschenkoi</name>
    <name type="common">Lavender scallops</name>
    <name type="synonym">South American air plant</name>
    <dbReference type="NCBI Taxonomy" id="63787"/>
    <lineage>
        <taxon>Eukaryota</taxon>
        <taxon>Viridiplantae</taxon>
        <taxon>Streptophyta</taxon>
        <taxon>Embryophyta</taxon>
        <taxon>Tracheophyta</taxon>
        <taxon>Spermatophyta</taxon>
        <taxon>Magnoliopsida</taxon>
        <taxon>eudicotyledons</taxon>
        <taxon>Gunneridae</taxon>
        <taxon>Pentapetalae</taxon>
        <taxon>Saxifragales</taxon>
        <taxon>Crassulaceae</taxon>
        <taxon>Kalanchoe</taxon>
    </lineage>
</organism>
<dbReference type="Proteomes" id="UP000594263">
    <property type="component" value="Unplaced"/>
</dbReference>
<dbReference type="EnsemblPlants" id="Kaladp0101s0025.1.v1.1">
    <property type="protein sequence ID" value="Kaladp0101s0025.1.v1.1.CDS.1"/>
    <property type="gene ID" value="Kaladp0101s0025.v1.1"/>
</dbReference>
<protein>
    <submittedName>
        <fullName evidence="2">Uncharacterized protein</fullName>
    </submittedName>
</protein>
<dbReference type="PANTHER" id="PTHR34130:SF5">
    <property type="entry name" value="OS08G0243800 PROTEIN"/>
    <property type="match status" value="1"/>
</dbReference>
<feature type="region of interest" description="Disordered" evidence="1">
    <location>
        <begin position="169"/>
        <end position="195"/>
    </location>
</feature>
<dbReference type="OMA" id="RWYLFAF"/>
<evidence type="ECO:0000256" key="1">
    <source>
        <dbReference type="SAM" id="MobiDB-lite"/>
    </source>
</evidence>
<feature type="region of interest" description="Disordered" evidence="1">
    <location>
        <begin position="234"/>
        <end position="257"/>
    </location>
</feature>